<keyword evidence="6" id="KW-0902">Two-component regulatory system</keyword>
<keyword evidence="5" id="KW-0067">ATP-binding</keyword>
<dbReference type="InterPro" id="IPR035965">
    <property type="entry name" value="PAS-like_dom_sf"/>
</dbReference>
<feature type="domain" description="PAC" evidence="9">
    <location>
        <begin position="72"/>
        <end position="124"/>
    </location>
</feature>
<gene>
    <name evidence="10" type="ORF">MNBD_NITROSPINAE02-1196</name>
</gene>
<dbReference type="CDD" id="cd00130">
    <property type="entry name" value="PAS"/>
    <property type="match status" value="1"/>
</dbReference>
<dbReference type="NCBIfam" id="TIGR00229">
    <property type="entry name" value="sensory_box"/>
    <property type="match status" value="1"/>
</dbReference>
<proteinExistence type="predicted"/>
<dbReference type="InterPro" id="IPR036097">
    <property type="entry name" value="HisK_dim/P_sf"/>
</dbReference>
<dbReference type="PROSITE" id="PS50113">
    <property type="entry name" value="PAC"/>
    <property type="match status" value="1"/>
</dbReference>
<evidence type="ECO:0000256" key="5">
    <source>
        <dbReference type="ARBA" id="ARBA00022840"/>
    </source>
</evidence>
<dbReference type="InterPro" id="IPR001610">
    <property type="entry name" value="PAC"/>
</dbReference>
<dbReference type="SMART" id="SM00387">
    <property type="entry name" value="HATPase_c"/>
    <property type="match status" value="1"/>
</dbReference>
<evidence type="ECO:0000259" key="8">
    <source>
        <dbReference type="PROSITE" id="PS50112"/>
    </source>
</evidence>
<evidence type="ECO:0000256" key="6">
    <source>
        <dbReference type="ARBA" id="ARBA00023012"/>
    </source>
</evidence>
<keyword evidence="3" id="KW-0547">Nucleotide-binding</keyword>
<dbReference type="GO" id="GO:0000155">
    <property type="term" value="F:phosphorelay sensor kinase activity"/>
    <property type="evidence" value="ECO:0007669"/>
    <property type="project" value="InterPro"/>
</dbReference>
<evidence type="ECO:0000256" key="4">
    <source>
        <dbReference type="ARBA" id="ARBA00022777"/>
    </source>
</evidence>
<keyword evidence="1" id="KW-0597">Phosphoprotein</keyword>
<dbReference type="PANTHER" id="PTHR43065:SF10">
    <property type="entry name" value="PEROXIDE STRESS-ACTIVATED HISTIDINE KINASE MAK3"/>
    <property type="match status" value="1"/>
</dbReference>
<dbReference type="PANTHER" id="PTHR43065">
    <property type="entry name" value="SENSOR HISTIDINE KINASE"/>
    <property type="match status" value="1"/>
</dbReference>
<evidence type="ECO:0000256" key="3">
    <source>
        <dbReference type="ARBA" id="ARBA00022741"/>
    </source>
</evidence>
<feature type="domain" description="Histidine kinase" evidence="7">
    <location>
        <begin position="137"/>
        <end position="346"/>
    </location>
</feature>
<dbReference type="InterPro" id="IPR005467">
    <property type="entry name" value="His_kinase_dom"/>
</dbReference>
<dbReference type="EMBL" id="UOGE01000106">
    <property type="protein sequence ID" value="VAX25524.1"/>
    <property type="molecule type" value="Genomic_DNA"/>
</dbReference>
<protein>
    <recommendedName>
        <fullName evidence="11">Histidine kinase</fullName>
    </recommendedName>
</protein>
<sequence>MSADNFYKKLLDNANDLIWAIDMEGSFIYINDNVSDWGYSKEELIGKPLLNILNTKQIGKRHSEMSNFGMRSIFEMEIMDKNGKSHMVAVSSSPLHNDDGRIIGMMGIIHDISELQKLHEKLKDEERLASLGRLSAGVAHEIRNPLSSVKMNLDILRKRMNPVDVDREHFELAQNEVRNLERIVTELIDYAKPIPINLERTELRTIVEGAMRMAKAECNEYGVSFVTEFNGDLPLVPLDKGKIHQALLNVLLNAIHASKKGGRIHIKTEYVKKPTPVARIAVKDYGSGIRPEDLKYIFDPFFTTRKSGTGLGLSVVKNILNNHDGTVTINTRFGEGTEVRLEAPLF</sequence>
<dbReference type="Gene3D" id="3.30.565.10">
    <property type="entry name" value="Histidine kinase-like ATPase, C-terminal domain"/>
    <property type="match status" value="1"/>
</dbReference>
<dbReference type="AlphaFoldDB" id="A0A3B1CNE5"/>
<reference evidence="10" key="1">
    <citation type="submission" date="2018-06" db="EMBL/GenBank/DDBJ databases">
        <authorList>
            <person name="Zhirakovskaya E."/>
        </authorList>
    </citation>
    <scope>NUCLEOTIDE SEQUENCE</scope>
</reference>
<dbReference type="PROSITE" id="PS50109">
    <property type="entry name" value="HIS_KIN"/>
    <property type="match status" value="1"/>
</dbReference>
<keyword evidence="4" id="KW-0418">Kinase</keyword>
<dbReference type="SUPFAM" id="SSF55785">
    <property type="entry name" value="PYP-like sensor domain (PAS domain)"/>
    <property type="match status" value="1"/>
</dbReference>
<dbReference type="GO" id="GO:0005524">
    <property type="term" value="F:ATP binding"/>
    <property type="evidence" value="ECO:0007669"/>
    <property type="project" value="UniProtKB-KW"/>
</dbReference>
<dbReference type="InterPro" id="IPR004358">
    <property type="entry name" value="Sig_transdc_His_kin-like_C"/>
</dbReference>
<dbReference type="SUPFAM" id="SSF47384">
    <property type="entry name" value="Homodimeric domain of signal transducing histidine kinase"/>
    <property type="match status" value="1"/>
</dbReference>
<accession>A0A3B1CNE5</accession>
<dbReference type="InterPro" id="IPR003661">
    <property type="entry name" value="HisK_dim/P_dom"/>
</dbReference>
<evidence type="ECO:0000256" key="1">
    <source>
        <dbReference type="ARBA" id="ARBA00022553"/>
    </source>
</evidence>
<evidence type="ECO:0008006" key="11">
    <source>
        <dbReference type="Google" id="ProtNLM"/>
    </source>
</evidence>
<dbReference type="InterPro" id="IPR000014">
    <property type="entry name" value="PAS"/>
</dbReference>
<dbReference type="SUPFAM" id="SSF55874">
    <property type="entry name" value="ATPase domain of HSP90 chaperone/DNA topoisomerase II/histidine kinase"/>
    <property type="match status" value="1"/>
</dbReference>
<dbReference type="Pfam" id="PF02518">
    <property type="entry name" value="HATPase_c"/>
    <property type="match status" value="1"/>
</dbReference>
<dbReference type="Gene3D" id="3.30.450.20">
    <property type="entry name" value="PAS domain"/>
    <property type="match status" value="1"/>
</dbReference>
<dbReference type="PRINTS" id="PR00344">
    <property type="entry name" value="BCTRLSENSOR"/>
</dbReference>
<dbReference type="Gene3D" id="1.10.287.130">
    <property type="match status" value="1"/>
</dbReference>
<evidence type="ECO:0000259" key="7">
    <source>
        <dbReference type="PROSITE" id="PS50109"/>
    </source>
</evidence>
<dbReference type="Pfam" id="PF00512">
    <property type="entry name" value="HisKA"/>
    <property type="match status" value="1"/>
</dbReference>
<dbReference type="PROSITE" id="PS50112">
    <property type="entry name" value="PAS"/>
    <property type="match status" value="1"/>
</dbReference>
<name>A0A3B1CNE5_9ZZZZ</name>
<dbReference type="SMART" id="SM00086">
    <property type="entry name" value="PAC"/>
    <property type="match status" value="1"/>
</dbReference>
<feature type="domain" description="PAS" evidence="8">
    <location>
        <begin position="3"/>
        <end position="50"/>
    </location>
</feature>
<evidence type="ECO:0000256" key="2">
    <source>
        <dbReference type="ARBA" id="ARBA00022679"/>
    </source>
</evidence>
<dbReference type="InterPro" id="IPR003594">
    <property type="entry name" value="HATPase_dom"/>
</dbReference>
<evidence type="ECO:0000259" key="9">
    <source>
        <dbReference type="PROSITE" id="PS50113"/>
    </source>
</evidence>
<keyword evidence="2" id="KW-0808">Transferase</keyword>
<dbReference type="Pfam" id="PF13426">
    <property type="entry name" value="PAS_9"/>
    <property type="match status" value="1"/>
</dbReference>
<dbReference type="InterPro" id="IPR000700">
    <property type="entry name" value="PAS-assoc_C"/>
</dbReference>
<dbReference type="SMART" id="SM00388">
    <property type="entry name" value="HisKA"/>
    <property type="match status" value="1"/>
</dbReference>
<organism evidence="10">
    <name type="scientific">hydrothermal vent metagenome</name>
    <dbReference type="NCBI Taxonomy" id="652676"/>
    <lineage>
        <taxon>unclassified sequences</taxon>
        <taxon>metagenomes</taxon>
        <taxon>ecological metagenomes</taxon>
    </lineage>
</organism>
<dbReference type="InterPro" id="IPR036890">
    <property type="entry name" value="HATPase_C_sf"/>
</dbReference>
<dbReference type="SMART" id="SM00091">
    <property type="entry name" value="PAS"/>
    <property type="match status" value="1"/>
</dbReference>
<dbReference type="CDD" id="cd00082">
    <property type="entry name" value="HisKA"/>
    <property type="match status" value="1"/>
</dbReference>
<evidence type="ECO:0000313" key="10">
    <source>
        <dbReference type="EMBL" id="VAX25524.1"/>
    </source>
</evidence>